<name>A0A1A8HWN3_NOTKU</name>
<feature type="non-terminal residue" evidence="1">
    <location>
        <position position="1"/>
    </location>
</feature>
<reference evidence="1" key="1">
    <citation type="submission" date="2016-05" db="EMBL/GenBank/DDBJ databases">
        <authorList>
            <person name="Lavstsen T."/>
            <person name="Jespersen J.S."/>
        </authorList>
    </citation>
    <scope>NUCLEOTIDE SEQUENCE</scope>
    <source>
        <tissue evidence="1">Brain</tissue>
    </source>
</reference>
<organism evidence="1">
    <name type="scientific">Nothobranchius kuhntae</name>
    <name type="common">Beira killifish</name>
    <dbReference type="NCBI Taxonomy" id="321403"/>
    <lineage>
        <taxon>Eukaryota</taxon>
        <taxon>Metazoa</taxon>
        <taxon>Chordata</taxon>
        <taxon>Craniata</taxon>
        <taxon>Vertebrata</taxon>
        <taxon>Euteleostomi</taxon>
        <taxon>Actinopterygii</taxon>
        <taxon>Neopterygii</taxon>
        <taxon>Teleostei</taxon>
        <taxon>Neoteleostei</taxon>
        <taxon>Acanthomorphata</taxon>
        <taxon>Ovalentaria</taxon>
        <taxon>Atherinomorphae</taxon>
        <taxon>Cyprinodontiformes</taxon>
        <taxon>Nothobranchiidae</taxon>
        <taxon>Nothobranchius</taxon>
    </lineage>
</organism>
<reference evidence="1" key="2">
    <citation type="submission" date="2016-06" db="EMBL/GenBank/DDBJ databases">
        <title>The genome of a short-lived fish provides insights into sex chromosome evolution and the genetic control of aging.</title>
        <authorList>
            <person name="Reichwald K."/>
            <person name="Felder M."/>
            <person name="Petzold A."/>
            <person name="Koch P."/>
            <person name="Groth M."/>
            <person name="Platzer M."/>
        </authorList>
    </citation>
    <scope>NUCLEOTIDE SEQUENCE</scope>
    <source>
        <tissue evidence="1">Brain</tissue>
    </source>
</reference>
<accession>A0A1A8HWN3</accession>
<sequence>LQEKCLQSPFILAHFRFLNSQIGTLHTTGQERSLQYKSPTLKNRNPLHYFKTI</sequence>
<feature type="non-terminal residue" evidence="1">
    <location>
        <position position="53"/>
    </location>
</feature>
<gene>
    <name evidence="1" type="primary">SUB1B</name>
</gene>
<dbReference type="EMBL" id="HAED01002960">
    <property type="protein sequence ID" value="SBQ88827.1"/>
    <property type="molecule type" value="Transcribed_RNA"/>
</dbReference>
<proteinExistence type="predicted"/>
<protein>
    <submittedName>
        <fullName evidence="1">SUB1 homolog b</fullName>
    </submittedName>
</protein>
<evidence type="ECO:0000313" key="1">
    <source>
        <dbReference type="EMBL" id="SBQ88827.1"/>
    </source>
</evidence>
<dbReference type="AlphaFoldDB" id="A0A1A8HWN3"/>